<dbReference type="NCBIfam" id="TIGR00967">
    <property type="entry name" value="3a0501s007"/>
    <property type="match status" value="1"/>
</dbReference>
<evidence type="ECO:0000256" key="3">
    <source>
        <dbReference type="ARBA" id="ARBA00022448"/>
    </source>
</evidence>
<dbReference type="PRINTS" id="PR00303">
    <property type="entry name" value="SECYTRNLCASE"/>
</dbReference>
<name>A0A2M8D5M4_9BACT</name>
<evidence type="ECO:0000256" key="9">
    <source>
        <dbReference type="ARBA" id="ARBA00039733"/>
    </source>
</evidence>
<dbReference type="PIRSF" id="PIRSF004557">
    <property type="entry name" value="SecY"/>
    <property type="match status" value="1"/>
</dbReference>
<sequence>MVRLRKNSLSPAVWFQRSRGRNLKKRVGELNNKCSPENRIRTHDKHKTTVNDIWQKIKLIGKDAGLRKRVLFVLASLVVFRLLANIPIPAAAGSNLGNLFSNQALGFFNLLTGGGLSAVSIVMLGVGPYITASIIMQLLTMMSERLKAIYHEEGEAGRRKFNRYSRLLTVPLAVFQGYGLLVFLERQGVITGLSGFDFLLNIAIVVSGSVLLMWIGELMSEFGIGNGVSLIIFAGIVASLPSVVVQFVFTYIYPEFDPSILPALLAFFAAAIVIIAGVVIVTEAERPIPITYAKRVRGMKVYGGISTYLPIRVNQAGVIPIIFALSILIFPQVLVNFLSGSANEIVSGIFSVVGTVLNNVWFRSIFYFILVFLFTYFYTAVTFDPEAIAENLQKGGAFIPGVRPGKSTSEYIAKILGRVTFVGALFLGTIAVLPLVMQSLTDIQSFAIGGTALLIVVSVVLDLVKKIDAQVSMREY</sequence>
<keyword evidence="5 10" id="KW-0653">Protein transport</keyword>
<organism evidence="14 15">
    <name type="scientific">Candidatus Yonathbacteria bacterium CG_4_9_14_0_8_um_filter_46_47</name>
    <dbReference type="NCBI Taxonomy" id="1975106"/>
    <lineage>
        <taxon>Bacteria</taxon>
        <taxon>Candidatus Yonathiibacteriota</taxon>
    </lineage>
</organism>
<keyword evidence="4 10" id="KW-0812">Transmembrane</keyword>
<gene>
    <name evidence="10" type="primary">secY</name>
    <name evidence="14" type="ORF">CO088_04310</name>
</gene>
<evidence type="ECO:0000313" key="15">
    <source>
        <dbReference type="Proteomes" id="UP000229236"/>
    </source>
</evidence>
<comment type="subunit">
    <text evidence="10">Component of the Sec protein translocase complex. Heterotrimer consisting of SecY, SecE and SecG subunits. The heterotrimers can form oligomers, although 1 heterotrimer is thought to be able to translocate proteins. Interacts with the ribosome. Interacts with SecDF, and other proteins may be involved. Interacts with SecA.</text>
</comment>
<dbReference type="GO" id="GO:0043952">
    <property type="term" value="P:protein transport by the Sec complex"/>
    <property type="evidence" value="ECO:0007669"/>
    <property type="project" value="UniProtKB-UniRule"/>
</dbReference>
<dbReference type="HAMAP" id="MF_01465">
    <property type="entry name" value="SecY"/>
    <property type="match status" value="1"/>
</dbReference>
<proteinExistence type="inferred from homology"/>
<dbReference type="InterPro" id="IPR002208">
    <property type="entry name" value="SecY/SEC61-alpha"/>
</dbReference>
<dbReference type="PROSITE" id="PS00756">
    <property type="entry name" value="SECY_2"/>
    <property type="match status" value="1"/>
</dbReference>
<feature type="transmembrane region" description="Helical" evidence="10">
    <location>
        <begin position="228"/>
        <end position="253"/>
    </location>
</feature>
<evidence type="ECO:0000256" key="12">
    <source>
        <dbReference type="RuleBase" id="RU003484"/>
    </source>
</evidence>
<dbReference type="InterPro" id="IPR026593">
    <property type="entry name" value="SecY"/>
</dbReference>
<dbReference type="GO" id="GO:0005886">
    <property type="term" value="C:plasma membrane"/>
    <property type="evidence" value="ECO:0007669"/>
    <property type="project" value="UniProtKB-SubCell"/>
</dbReference>
<dbReference type="InterPro" id="IPR023201">
    <property type="entry name" value="SecY_dom_sf"/>
</dbReference>
<dbReference type="Proteomes" id="UP000229236">
    <property type="component" value="Unassembled WGS sequence"/>
</dbReference>
<accession>A0A2M8D5M4</accession>
<comment type="caution">
    <text evidence="14">The sequence shown here is derived from an EMBL/GenBank/DDBJ whole genome shotgun (WGS) entry which is preliminary data.</text>
</comment>
<keyword evidence="3 10" id="KW-0813">Transport</keyword>
<dbReference type="GO" id="GO:0006605">
    <property type="term" value="P:protein targeting"/>
    <property type="evidence" value="ECO:0007669"/>
    <property type="project" value="UniProtKB-UniRule"/>
</dbReference>
<dbReference type="SUPFAM" id="SSF103491">
    <property type="entry name" value="Preprotein translocase SecY subunit"/>
    <property type="match status" value="1"/>
</dbReference>
<dbReference type="PROSITE" id="PS00755">
    <property type="entry name" value="SECY_1"/>
    <property type="match status" value="1"/>
</dbReference>
<evidence type="ECO:0000256" key="10">
    <source>
        <dbReference type="HAMAP-Rule" id="MF_01465"/>
    </source>
</evidence>
<comment type="function">
    <text evidence="10 11">The central subunit of the protein translocation channel SecYEG. Consists of two halves formed by TMs 1-5 and 6-10. These two domains form a lateral gate at the front which open onto the bilayer between TMs 2 and 7, and are clamped together by SecE at the back. The channel is closed by both a pore ring composed of hydrophobic SecY resides and a short helix (helix 2A) on the extracellular side of the membrane which forms a plug. The plug probably moves laterally to allow the channel to open. The ring and the pore may move independently.</text>
</comment>
<reference evidence="15" key="1">
    <citation type="submission" date="2017-09" db="EMBL/GenBank/DDBJ databases">
        <title>Depth-based differentiation of microbial function through sediment-hosted aquifers and enrichment of novel symbionts in the deep terrestrial subsurface.</title>
        <authorList>
            <person name="Probst A.J."/>
            <person name="Ladd B."/>
            <person name="Jarett J.K."/>
            <person name="Geller-Mcgrath D.E."/>
            <person name="Sieber C.M.K."/>
            <person name="Emerson J.B."/>
            <person name="Anantharaman K."/>
            <person name="Thomas B.C."/>
            <person name="Malmstrom R."/>
            <person name="Stieglmeier M."/>
            <person name="Klingl A."/>
            <person name="Woyke T."/>
            <person name="Ryan C.M."/>
            <person name="Banfield J.F."/>
        </authorList>
    </citation>
    <scope>NUCLEOTIDE SEQUENCE [LARGE SCALE GENOMIC DNA]</scope>
</reference>
<protein>
    <recommendedName>
        <fullName evidence="9 10">Protein translocase subunit SecY</fullName>
    </recommendedName>
</protein>
<dbReference type="EMBL" id="PFTM01000070">
    <property type="protein sequence ID" value="PJB81892.1"/>
    <property type="molecule type" value="Genomic_DNA"/>
</dbReference>
<keyword evidence="8 10" id="KW-0472">Membrane</keyword>
<comment type="subcellular location">
    <subcellularLocation>
        <location evidence="10">Cell membrane</location>
        <topology evidence="10">Multi-pass membrane protein</topology>
    </subcellularLocation>
    <subcellularLocation>
        <location evidence="1 12">Membrane</location>
        <topology evidence="1 12">Multi-pass membrane protein</topology>
    </subcellularLocation>
</comment>
<feature type="transmembrane region" description="Helical" evidence="10">
    <location>
        <begin position="259"/>
        <end position="281"/>
    </location>
</feature>
<evidence type="ECO:0000256" key="13">
    <source>
        <dbReference type="RuleBase" id="RU004349"/>
    </source>
</evidence>
<evidence type="ECO:0000256" key="7">
    <source>
        <dbReference type="ARBA" id="ARBA00023010"/>
    </source>
</evidence>
<evidence type="ECO:0000256" key="8">
    <source>
        <dbReference type="ARBA" id="ARBA00023136"/>
    </source>
</evidence>
<feature type="transmembrane region" description="Helical" evidence="10">
    <location>
        <begin position="415"/>
        <end position="437"/>
    </location>
</feature>
<dbReference type="FunFam" id="1.10.3370.10:FF:000001">
    <property type="entry name" value="Preprotein translocase subunit SecY"/>
    <property type="match status" value="1"/>
</dbReference>
<evidence type="ECO:0000313" key="14">
    <source>
        <dbReference type="EMBL" id="PJB81892.1"/>
    </source>
</evidence>
<dbReference type="InterPro" id="IPR030659">
    <property type="entry name" value="SecY_CS"/>
</dbReference>
<keyword evidence="10" id="KW-1003">Cell membrane</keyword>
<dbReference type="GO" id="GO:0065002">
    <property type="term" value="P:intracellular protein transmembrane transport"/>
    <property type="evidence" value="ECO:0007669"/>
    <property type="project" value="UniProtKB-UniRule"/>
</dbReference>
<feature type="transmembrane region" description="Helical" evidence="10">
    <location>
        <begin position="443"/>
        <end position="464"/>
    </location>
</feature>
<feature type="transmembrane region" description="Helical" evidence="10">
    <location>
        <begin position="318"/>
        <end position="340"/>
    </location>
</feature>
<feature type="transmembrane region" description="Helical" evidence="10">
    <location>
        <begin position="196"/>
        <end position="216"/>
    </location>
</feature>
<feature type="transmembrane region" description="Helical" evidence="10">
    <location>
        <begin position="70"/>
        <end position="90"/>
    </location>
</feature>
<evidence type="ECO:0000256" key="5">
    <source>
        <dbReference type="ARBA" id="ARBA00022927"/>
    </source>
</evidence>
<keyword evidence="7 10" id="KW-0811">Translocation</keyword>
<evidence type="ECO:0000256" key="6">
    <source>
        <dbReference type="ARBA" id="ARBA00022989"/>
    </source>
</evidence>
<dbReference type="Pfam" id="PF00344">
    <property type="entry name" value="SecY"/>
    <property type="match status" value="1"/>
</dbReference>
<feature type="transmembrane region" description="Helical" evidence="10">
    <location>
        <begin position="167"/>
        <end position="184"/>
    </location>
</feature>
<keyword evidence="6 10" id="KW-1133">Transmembrane helix</keyword>
<comment type="similarity">
    <text evidence="2 10 13">Belongs to the SecY/SEC61-alpha family.</text>
</comment>
<evidence type="ECO:0000256" key="2">
    <source>
        <dbReference type="ARBA" id="ARBA00005751"/>
    </source>
</evidence>
<dbReference type="AlphaFoldDB" id="A0A2M8D5M4"/>
<feature type="transmembrane region" description="Helical" evidence="10">
    <location>
        <begin position="360"/>
        <end position="378"/>
    </location>
</feature>
<dbReference type="Gene3D" id="1.10.3370.10">
    <property type="entry name" value="SecY subunit domain"/>
    <property type="match status" value="1"/>
</dbReference>
<evidence type="ECO:0000256" key="11">
    <source>
        <dbReference type="RuleBase" id="RU000537"/>
    </source>
</evidence>
<evidence type="ECO:0000256" key="1">
    <source>
        <dbReference type="ARBA" id="ARBA00004141"/>
    </source>
</evidence>
<dbReference type="PANTHER" id="PTHR10906">
    <property type="entry name" value="SECY/SEC61-ALPHA FAMILY MEMBER"/>
    <property type="match status" value="1"/>
</dbReference>
<evidence type="ECO:0000256" key="4">
    <source>
        <dbReference type="ARBA" id="ARBA00022692"/>
    </source>
</evidence>
<feature type="transmembrane region" description="Helical" evidence="10">
    <location>
        <begin position="110"/>
        <end position="139"/>
    </location>
</feature>